<dbReference type="Gene3D" id="2.70.98.10">
    <property type="match status" value="1"/>
</dbReference>
<dbReference type="GO" id="GO:0005990">
    <property type="term" value="P:lactose catabolic process"/>
    <property type="evidence" value="ECO:0007669"/>
    <property type="project" value="TreeGrafter"/>
</dbReference>
<dbReference type="InterPro" id="IPR017853">
    <property type="entry name" value="GH"/>
</dbReference>
<evidence type="ECO:0000313" key="9">
    <source>
        <dbReference type="EMBL" id="EGU75790.1"/>
    </source>
</evidence>
<dbReference type="Pfam" id="PF16353">
    <property type="entry name" value="LacZ_4"/>
    <property type="match status" value="1"/>
</dbReference>
<dbReference type="InterPro" id="IPR023213">
    <property type="entry name" value="CAT-like_dom_sf"/>
</dbReference>
<evidence type="ECO:0000256" key="1">
    <source>
        <dbReference type="ARBA" id="ARBA00001412"/>
    </source>
</evidence>
<dbReference type="Gene3D" id="2.60.40.10">
    <property type="entry name" value="Immunoglobulins"/>
    <property type="match status" value="2"/>
</dbReference>
<dbReference type="Pfam" id="PF02837">
    <property type="entry name" value="Glyco_hydro_2_N"/>
    <property type="match status" value="1"/>
</dbReference>
<dbReference type="InterPro" id="IPR032312">
    <property type="entry name" value="LacZ_4"/>
</dbReference>
<evidence type="ECO:0000256" key="7">
    <source>
        <dbReference type="ARBA" id="ARBA00032230"/>
    </source>
</evidence>
<comment type="catalytic activity">
    <reaction evidence="1">
        <text>Hydrolysis of terminal non-reducing beta-D-galactose residues in beta-D-galactosides.</text>
        <dbReference type="EC" id="3.2.1.23"/>
    </reaction>
</comment>
<dbReference type="InterPro" id="IPR050347">
    <property type="entry name" value="Bact_Beta-galactosidase"/>
</dbReference>
<dbReference type="Pfam" id="PF02836">
    <property type="entry name" value="Glyco_hydro_2_C"/>
    <property type="match status" value="1"/>
</dbReference>
<reference evidence="9" key="1">
    <citation type="journal article" date="2012" name="Mol. Plant Microbe Interact.">
        <title>A highly conserved effector in Fusarium oxysporum is required for full virulence on Arabidopsis.</title>
        <authorList>
            <person name="Thatcher L.F."/>
            <person name="Gardiner D.M."/>
            <person name="Kazan K."/>
            <person name="Manners J."/>
        </authorList>
    </citation>
    <scope>NUCLEOTIDE SEQUENCE [LARGE SCALE GENOMIC DNA]</scope>
    <source>
        <strain evidence="9">Fo5176</strain>
    </source>
</reference>
<protein>
    <recommendedName>
        <fullName evidence="3">beta-galactosidase</fullName>
        <ecNumber evidence="3">3.2.1.23</ecNumber>
    </recommendedName>
    <alternativeName>
        <fullName evidence="7">Lactase</fullName>
    </alternativeName>
</protein>
<dbReference type="SUPFAM" id="SSF49303">
    <property type="entry name" value="beta-Galactosidase/glucuronidase domain"/>
    <property type="match status" value="2"/>
</dbReference>
<dbReference type="EC" id="3.2.1.23" evidence="3"/>
<dbReference type="InterPro" id="IPR014718">
    <property type="entry name" value="GH-type_carb-bd"/>
</dbReference>
<dbReference type="InterPro" id="IPR054710">
    <property type="entry name" value="Tri101-like_N"/>
</dbReference>
<comment type="similarity">
    <text evidence="2">Belongs to the glycosyl hydrolase 2 family.</text>
</comment>
<dbReference type="SUPFAM" id="SSF74650">
    <property type="entry name" value="Galactose mutarotase-like"/>
    <property type="match status" value="1"/>
</dbReference>
<dbReference type="InterPro" id="IPR023232">
    <property type="entry name" value="Glyco_hydro_2_AS"/>
</dbReference>
<keyword evidence="6" id="KW-0326">Glycosidase</keyword>
<dbReference type="OrthoDB" id="408320at2759"/>
<dbReference type="Pfam" id="PF02929">
    <property type="entry name" value="Bgal_small_N"/>
    <property type="match status" value="1"/>
</dbReference>
<evidence type="ECO:0000256" key="6">
    <source>
        <dbReference type="ARBA" id="ARBA00023295"/>
    </source>
</evidence>
<dbReference type="Pfam" id="PF22664">
    <property type="entry name" value="TRI-like_N"/>
    <property type="match status" value="1"/>
</dbReference>
<dbReference type="PANTHER" id="PTHR46323:SF2">
    <property type="entry name" value="BETA-GALACTOSIDASE"/>
    <property type="match status" value="1"/>
</dbReference>
<evidence type="ECO:0000256" key="3">
    <source>
        <dbReference type="ARBA" id="ARBA00012756"/>
    </source>
</evidence>
<dbReference type="Gene3D" id="3.30.559.10">
    <property type="entry name" value="Chloramphenicol acetyltransferase-like domain"/>
    <property type="match status" value="2"/>
</dbReference>
<dbReference type="SUPFAM" id="SSF49785">
    <property type="entry name" value="Galactose-binding domain-like"/>
    <property type="match status" value="1"/>
</dbReference>
<proteinExistence type="inferred from homology"/>
<dbReference type="Gene3D" id="3.20.20.80">
    <property type="entry name" value="Glycosidases"/>
    <property type="match status" value="1"/>
</dbReference>
<evidence type="ECO:0000256" key="5">
    <source>
        <dbReference type="ARBA" id="ARBA00022801"/>
    </source>
</evidence>
<evidence type="ECO:0000256" key="4">
    <source>
        <dbReference type="ARBA" id="ARBA00022679"/>
    </source>
</evidence>
<dbReference type="FunFam" id="3.20.20.80:FF:000018">
    <property type="entry name" value="Beta-galactosidase"/>
    <property type="match status" value="1"/>
</dbReference>
<dbReference type="InterPro" id="IPR013783">
    <property type="entry name" value="Ig-like_fold"/>
</dbReference>
<dbReference type="InterPro" id="IPR006101">
    <property type="entry name" value="Glyco_hydro_2"/>
</dbReference>
<dbReference type="GO" id="GO:0004565">
    <property type="term" value="F:beta-galactosidase activity"/>
    <property type="evidence" value="ECO:0007669"/>
    <property type="project" value="UniProtKB-EC"/>
</dbReference>
<dbReference type="Gene3D" id="2.60.120.260">
    <property type="entry name" value="Galactose-binding domain-like"/>
    <property type="match status" value="1"/>
</dbReference>
<name>F9G4X0_FUSOF</name>
<dbReference type="PANTHER" id="PTHR46323">
    <property type="entry name" value="BETA-GALACTOSIDASE"/>
    <property type="match status" value="1"/>
</dbReference>
<sequence>MTALNVTNMVDLDIELDIIGQQPFMVKIYTQVSFCFPITDPSTHPAITATIKNGLQRLSQSFPWAAGQVKDDGTGVFKIKPFEATPRLVVKDLRDDPSAPTMEGLRKAEFPMSMFDENKIAPKKTLPIGPDYSPDDPLPVLIFQLNFIEGGLILTINGQHGCMDMTGQDELIRLLSKACRDEAFTQEEISTMNLERKTIVPPLENYELGPELDHQIIKPPPATETPPAPPKASWAFFSFSPQALSDLKDKATQTLDAGTKFVSTDDALSAFIWQSVSRARRARLDDSTSTQFCRAVDVRTQLDVPKNYPGILQNMTYSVSKLSQIVNEPLGIVASRLRSELGRDDLRRRTQALVTYLHDQTNRASVSVTADANPSTDNMLSSWAKLKCWDYDFGLGLGKPESVRRPLFEPFESLMYLMPKRPDGEITAALSLRDEDMETLKQDEKWKEYGQFIGYCMMDLSALGFPGALPDWSNLNVLHRNTLPARAHFYSYPDQESALSFNRDQSYFHSLNGTWKFHYDISPLDAPIWETANTSSWDDIEVPGMWQLQGYGHPHYTNIDYPFSVTPPNVSYVNPTGSYWRQFEVPEEWDGDQIRLRFEGVDSAFHVWVNGEEVGYGQGSRNPSEFDITDYLSPGQANDLAVKVYQWSDGSYIEDQDQWWLSGIFRDVYLIPFSESSIIDFQVDSELSDSFDEGSFKVNVTIQGKGGELVINLLSPNGSALHEWKGSSSDIYEKSLSGDDFHIWSAETPNLYTLLITFNGRTISQKVGLRRVEIQGSNFYVNGKPIIIYGVNRHEHHHLTGRTVSYENMRKDLLLMKRSNINAIRTAHQPPHPDFFDVADELGFYVIAESDLECHGFGSIEETEEEAAEWLSNNPDWEEAYVDRARQLVERFKNHASVIIWSLGNECFYGRNHAAMSKWIKERDPSRIIHYEQDRNATSTDMYSQMYSTPDDVREFIKTHTDKPIVLCEYAHAMGNGPGGLVEYIDLFRNEPLSQGGLVWEWSNHGLLKKEENITYYAYGGDFGDEPNDGDFIMDGLVLSDHSPMPSLKEYAKIIQPVSVNLAKNGSAMTVVNHYDFSDLSHLDVSWHVVADGLKTEARPLDLPRVPAGENRTVALPSGLNITQNEAWVTVEFKLKEATLWAPKGHIIAWDQLHIQRPNIKTRGISVVRRQDSGEFQKNGSNLLYKSGDASFGFDLLQGNVTWNINGVDIFQRGPELSFYRALTQNDAASSGDGPIWEQEKIPMIYPQVRDVTWRIDDDGAVVHYKVWVGVKTRAWGVEADMIYNIPTQGAQLQLEARGEFVGKNESHVIPRIGLMAVLPESFDDVSWFGRGPGESYKDSKQGSRIGQYSSTVPDLFTYYDYPQENGNREDLRWLKIGNKHVTLDARRTKDAPFSFTARRYMPFDLDDAQHPHDLKPLNMTVLHLDYDNNGLGSATVRVRPFEKYRCYTKPFNFTFDFNIS</sequence>
<evidence type="ECO:0000259" key="8">
    <source>
        <dbReference type="SMART" id="SM01038"/>
    </source>
</evidence>
<feature type="domain" description="Beta galactosidase small chain/" evidence="8">
    <location>
        <begin position="1184"/>
        <end position="1459"/>
    </location>
</feature>
<keyword evidence="4" id="KW-0808">Transferase</keyword>
<comment type="caution">
    <text evidence="9">The sequence shown here is derived from an EMBL/GenBank/DDBJ whole genome shotgun (WGS) entry which is preliminary data.</text>
</comment>
<dbReference type="InterPro" id="IPR036156">
    <property type="entry name" value="Beta-gal/glucu_dom_sf"/>
</dbReference>
<dbReference type="SMART" id="SM01038">
    <property type="entry name" value="Bgal_small_N"/>
    <property type="match status" value="1"/>
</dbReference>
<dbReference type="InterPro" id="IPR011013">
    <property type="entry name" value="Gal_mutarotase_sf_dom"/>
</dbReference>
<keyword evidence="5" id="KW-0378">Hydrolase</keyword>
<dbReference type="GO" id="GO:0016740">
    <property type="term" value="F:transferase activity"/>
    <property type="evidence" value="ECO:0007669"/>
    <property type="project" value="UniProtKB-KW"/>
</dbReference>
<dbReference type="InterPro" id="IPR006103">
    <property type="entry name" value="Glyco_hydro_2_cat"/>
</dbReference>
<dbReference type="InterPro" id="IPR008979">
    <property type="entry name" value="Galactose-bd-like_sf"/>
</dbReference>
<dbReference type="EMBL" id="AFQF01003430">
    <property type="protein sequence ID" value="EGU75790.1"/>
    <property type="molecule type" value="Genomic_DNA"/>
</dbReference>
<dbReference type="STRING" id="660025.F9G4X0"/>
<dbReference type="SUPFAM" id="SSF51445">
    <property type="entry name" value="(Trans)glycosidases"/>
    <property type="match status" value="1"/>
</dbReference>
<dbReference type="InterPro" id="IPR006102">
    <property type="entry name" value="Ig-like_GH2"/>
</dbReference>
<dbReference type="InterPro" id="IPR004199">
    <property type="entry name" value="B-gal_small/dom_5"/>
</dbReference>
<dbReference type="GO" id="GO:0009341">
    <property type="term" value="C:beta-galactosidase complex"/>
    <property type="evidence" value="ECO:0007669"/>
    <property type="project" value="InterPro"/>
</dbReference>
<accession>F9G4X0</accession>
<dbReference type="InterPro" id="IPR006104">
    <property type="entry name" value="Glyco_hydro_2_N"/>
</dbReference>
<organism evidence="9">
    <name type="scientific">Fusarium oxysporum (strain Fo5176)</name>
    <name type="common">Fusarium vascular wilt</name>
    <dbReference type="NCBI Taxonomy" id="660025"/>
    <lineage>
        <taxon>Eukaryota</taxon>
        <taxon>Fungi</taxon>
        <taxon>Dikarya</taxon>
        <taxon>Ascomycota</taxon>
        <taxon>Pezizomycotina</taxon>
        <taxon>Sordariomycetes</taxon>
        <taxon>Hypocreomycetidae</taxon>
        <taxon>Hypocreales</taxon>
        <taxon>Nectriaceae</taxon>
        <taxon>Fusarium</taxon>
        <taxon>Fusarium oxysporum species complex</taxon>
    </lineage>
</organism>
<dbReference type="GO" id="GO:0030246">
    <property type="term" value="F:carbohydrate binding"/>
    <property type="evidence" value="ECO:0007669"/>
    <property type="project" value="InterPro"/>
</dbReference>
<evidence type="ECO:0000256" key="2">
    <source>
        <dbReference type="ARBA" id="ARBA00007401"/>
    </source>
</evidence>
<dbReference type="PRINTS" id="PR00132">
    <property type="entry name" value="GLHYDRLASE2"/>
</dbReference>
<gene>
    <name evidence="9" type="ORF">FOXB_13702</name>
</gene>
<dbReference type="PROSITE" id="PS00608">
    <property type="entry name" value="GLYCOSYL_HYDROL_F2_2"/>
    <property type="match status" value="1"/>
</dbReference>
<dbReference type="Pfam" id="PF00703">
    <property type="entry name" value="Glyco_hydro_2"/>
    <property type="match status" value="1"/>
</dbReference>